<organism evidence="2 3">
    <name type="scientific">Ancylomarina euxinus</name>
    <dbReference type="NCBI Taxonomy" id="2283627"/>
    <lineage>
        <taxon>Bacteria</taxon>
        <taxon>Pseudomonadati</taxon>
        <taxon>Bacteroidota</taxon>
        <taxon>Bacteroidia</taxon>
        <taxon>Marinilabiliales</taxon>
        <taxon>Marinifilaceae</taxon>
        <taxon>Ancylomarina</taxon>
    </lineage>
</organism>
<proteinExistence type="predicted"/>
<feature type="transmembrane region" description="Helical" evidence="1">
    <location>
        <begin position="103"/>
        <end position="123"/>
    </location>
</feature>
<feature type="transmembrane region" description="Helical" evidence="1">
    <location>
        <begin position="73"/>
        <end position="97"/>
    </location>
</feature>
<gene>
    <name evidence="2" type="ORF">DWB61_16350</name>
</gene>
<evidence type="ECO:0000313" key="3">
    <source>
        <dbReference type="Proteomes" id="UP000285794"/>
    </source>
</evidence>
<accession>A0A425XX02</accession>
<protein>
    <submittedName>
        <fullName evidence="2">RseC/MucC family positive regulator of sigma(E)</fullName>
    </submittedName>
</protein>
<reference evidence="2 3" key="1">
    <citation type="submission" date="2018-07" db="EMBL/GenBank/DDBJ databases">
        <title>Draft genome sequence of Ancylomarina sp. M1P.</title>
        <authorList>
            <person name="Yadav S."/>
            <person name="Villanueva L."/>
            <person name="Damste J.S.S."/>
        </authorList>
    </citation>
    <scope>NUCLEOTIDE SEQUENCE [LARGE SCALE GENOMIC DNA]</scope>
    <source>
        <strain evidence="2 3">M1P</strain>
    </source>
</reference>
<evidence type="ECO:0000256" key="1">
    <source>
        <dbReference type="SAM" id="Phobius"/>
    </source>
</evidence>
<keyword evidence="1" id="KW-0472">Membrane</keyword>
<dbReference type="Pfam" id="PF04246">
    <property type="entry name" value="RseC_MucC"/>
    <property type="match status" value="1"/>
</dbReference>
<dbReference type="Proteomes" id="UP000285794">
    <property type="component" value="Unassembled WGS sequence"/>
</dbReference>
<comment type="caution">
    <text evidence="2">The sequence shown here is derived from an EMBL/GenBank/DDBJ whole genome shotgun (WGS) entry which is preliminary data.</text>
</comment>
<evidence type="ECO:0000313" key="2">
    <source>
        <dbReference type="EMBL" id="RRG19172.1"/>
    </source>
</evidence>
<keyword evidence="3" id="KW-1185">Reference proteome</keyword>
<dbReference type="AlphaFoldDB" id="A0A425XX02"/>
<dbReference type="RefSeq" id="WP_125031976.1">
    <property type="nucleotide sequence ID" value="NZ_JAPXVP010000021.1"/>
</dbReference>
<dbReference type="EMBL" id="QQWG01000024">
    <property type="protein sequence ID" value="RRG19172.1"/>
    <property type="molecule type" value="Genomic_DNA"/>
</dbReference>
<sequence length="141" mass="15838">MQNNKQIDHVGTITEIKDEKITVSILNVSACSGCHAKSACSMSDMKEKNIDIIDYSKSFKVGEQVKVVYSESLGWLALVLAYVLPFVLVLITLFIASAFTNELISGLIALGILIPYYCFLYFFKDRLQKTFSFTIHKIVNI</sequence>
<name>A0A425XX02_9BACT</name>
<keyword evidence="1" id="KW-0812">Transmembrane</keyword>
<dbReference type="OrthoDB" id="1120636at2"/>
<keyword evidence="1" id="KW-1133">Transmembrane helix</keyword>